<accession>J9FAR8</accession>
<name>J9FAR8_9ZZZZ</name>
<evidence type="ECO:0000313" key="1">
    <source>
        <dbReference type="EMBL" id="EJW91518.1"/>
    </source>
</evidence>
<protein>
    <submittedName>
        <fullName evidence="1">Uncharacterized protein</fullName>
    </submittedName>
</protein>
<dbReference type="AlphaFoldDB" id="J9FAR8"/>
<comment type="caution">
    <text evidence="1">The sequence shown here is derived from an EMBL/GenBank/DDBJ whole genome shotgun (WGS) entry which is preliminary data.</text>
</comment>
<dbReference type="EMBL" id="AMCI01008131">
    <property type="protein sequence ID" value="EJW91518.1"/>
    <property type="molecule type" value="Genomic_DNA"/>
</dbReference>
<proteinExistence type="predicted"/>
<sequence length="53" mass="5596">MPLRISVIGPFLPKYLTRASFNASREPASANSASACSFKANNFSLIVASMSSS</sequence>
<gene>
    <name evidence="1" type="ORF">EVA_20376</name>
</gene>
<reference evidence="1" key="1">
    <citation type="journal article" date="2012" name="PLoS ONE">
        <title>Gene sets for utilization of primary and secondary nutrition supplies in the distal gut of endangered iberian lynx.</title>
        <authorList>
            <person name="Alcaide M."/>
            <person name="Messina E."/>
            <person name="Richter M."/>
            <person name="Bargiela R."/>
            <person name="Peplies J."/>
            <person name="Huws S.A."/>
            <person name="Newbold C.J."/>
            <person name="Golyshin P.N."/>
            <person name="Simon M.A."/>
            <person name="Lopez G."/>
            <person name="Yakimov M.M."/>
            <person name="Ferrer M."/>
        </authorList>
    </citation>
    <scope>NUCLEOTIDE SEQUENCE</scope>
</reference>
<organism evidence="1">
    <name type="scientific">gut metagenome</name>
    <dbReference type="NCBI Taxonomy" id="749906"/>
    <lineage>
        <taxon>unclassified sequences</taxon>
        <taxon>metagenomes</taxon>
        <taxon>organismal metagenomes</taxon>
    </lineage>
</organism>